<name>A0A377ZN14_KLEPN</name>
<dbReference type="AlphaFoldDB" id="A0A377ZN14"/>
<evidence type="ECO:0000313" key="1">
    <source>
        <dbReference type="EMBL" id="STU76027.1"/>
    </source>
</evidence>
<protein>
    <submittedName>
        <fullName evidence="1">AscBF operon repressor</fullName>
    </submittedName>
</protein>
<evidence type="ECO:0000313" key="2">
    <source>
        <dbReference type="Proteomes" id="UP000255192"/>
    </source>
</evidence>
<accession>A0A377ZN14</accession>
<reference evidence="1 2" key="1">
    <citation type="submission" date="2018-06" db="EMBL/GenBank/DDBJ databases">
        <authorList>
            <consortium name="Pathogen Informatics"/>
            <person name="Doyle S."/>
        </authorList>
    </citation>
    <scope>NUCLEOTIDE SEQUENCE [LARGE SCALE GENOMIC DNA]</scope>
    <source>
        <strain evidence="1 2">NCTC204</strain>
    </source>
</reference>
<proteinExistence type="predicted"/>
<sequence length="55" mass="6461">MLYGNILYDGGEIDWTKKAPEGEGYTIAGESYQTWNIKLKKSHLESGRRFFNKYR</sequence>
<gene>
    <name evidence="1" type="ORF">NCTC204_01031</name>
</gene>
<organism evidence="1 2">
    <name type="scientific">Klebsiella pneumoniae</name>
    <dbReference type="NCBI Taxonomy" id="573"/>
    <lineage>
        <taxon>Bacteria</taxon>
        <taxon>Pseudomonadati</taxon>
        <taxon>Pseudomonadota</taxon>
        <taxon>Gammaproteobacteria</taxon>
        <taxon>Enterobacterales</taxon>
        <taxon>Enterobacteriaceae</taxon>
        <taxon>Klebsiella/Raoultella group</taxon>
        <taxon>Klebsiella</taxon>
        <taxon>Klebsiella pneumoniae complex</taxon>
    </lineage>
</organism>
<dbReference type="EMBL" id="UGMD01000002">
    <property type="protein sequence ID" value="STU76027.1"/>
    <property type="molecule type" value="Genomic_DNA"/>
</dbReference>
<dbReference type="Proteomes" id="UP000255192">
    <property type="component" value="Unassembled WGS sequence"/>
</dbReference>